<dbReference type="FunFam" id="3.30.1360.40:FF:000001">
    <property type="entry name" value="Ribosome-recycling factor"/>
    <property type="match status" value="1"/>
</dbReference>
<dbReference type="Pfam" id="PF01765">
    <property type="entry name" value="RRF"/>
    <property type="match status" value="1"/>
</dbReference>
<dbReference type="InterPro" id="IPR002661">
    <property type="entry name" value="Ribosome_recyc_fac"/>
</dbReference>
<dbReference type="AlphaFoldDB" id="A0A1G2LAR6"/>
<evidence type="ECO:0000256" key="3">
    <source>
        <dbReference type="HAMAP-Rule" id="MF_00040"/>
    </source>
</evidence>
<accession>A0A1G2LAR6</accession>
<dbReference type="Proteomes" id="UP000176705">
    <property type="component" value="Unassembled WGS sequence"/>
</dbReference>
<name>A0A1G2LAR6_9BACT</name>
<dbReference type="InterPro" id="IPR036191">
    <property type="entry name" value="RRF_sf"/>
</dbReference>
<proteinExistence type="inferred from homology"/>
<dbReference type="STRING" id="1802280.A3B37_02640"/>
<dbReference type="InterPro" id="IPR023584">
    <property type="entry name" value="Ribosome_recyc_fac_dom"/>
</dbReference>
<evidence type="ECO:0000256" key="2">
    <source>
        <dbReference type="ARBA" id="ARBA00022917"/>
    </source>
</evidence>
<comment type="subcellular location">
    <subcellularLocation>
        <location evidence="3">Cytoplasm</location>
    </subcellularLocation>
</comment>
<dbReference type="Gene3D" id="3.30.1360.40">
    <property type="match status" value="1"/>
</dbReference>
<organism evidence="6 7">
    <name type="scientific">Candidatus Sungbacteria bacterium RIFCSPLOWO2_01_FULL_59_16</name>
    <dbReference type="NCBI Taxonomy" id="1802280"/>
    <lineage>
        <taxon>Bacteria</taxon>
        <taxon>Candidatus Sungiibacteriota</taxon>
    </lineage>
</organism>
<feature type="coiled-coil region" evidence="4">
    <location>
        <begin position="118"/>
        <end position="156"/>
    </location>
</feature>
<dbReference type="Gene3D" id="1.10.132.20">
    <property type="entry name" value="Ribosome-recycling factor"/>
    <property type="match status" value="1"/>
</dbReference>
<comment type="function">
    <text evidence="3">Responsible for the release of ribosomes from messenger RNA at the termination of protein biosynthesis. May increase the efficiency of translation by recycling ribosomes from one round of translation to another.</text>
</comment>
<evidence type="ECO:0000313" key="7">
    <source>
        <dbReference type="Proteomes" id="UP000176705"/>
    </source>
</evidence>
<evidence type="ECO:0000259" key="5">
    <source>
        <dbReference type="Pfam" id="PF01765"/>
    </source>
</evidence>
<dbReference type="HAMAP" id="MF_00040">
    <property type="entry name" value="RRF"/>
    <property type="match status" value="1"/>
</dbReference>
<evidence type="ECO:0000313" key="6">
    <source>
        <dbReference type="EMBL" id="OHA08725.1"/>
    </source>
</evidence>
<evidence type="ECO:0000256" key="1">
    <source>
        <dbReference type="ARBA" id="ARBA00005912"/>
    </source>
</evidence>
<gene>
    <name evidence="3" type="primary">frr</name>
    <name evidence="6" type="ORF">A3B37_02640</name>
</gene>
<reference evidence="6 7" key="1">
    <citation type="journal article" date="2016" name="Nat. Commun.">
        <title>Thousands of microbial genomes shed light on interconnected biogeochemical processes in an aquifer system.</title>
        <authorList>
            <person name="Anantharaman K."/>
            <person name="Brown C.T."/>
            <person name="Hug L.A."/>
            <person name="Sharon I."/>
            <person name="Castelle C.J."/>
            <person name="Probst A.J."/>
            <person name="Thomas B.C."/>
            <person name="Singh A."/>
            <person name="Wilkins M.J."/>
            <person name="Karaoz U."/>
            <person name="Brodie E.L."/>
            <person name="Williams K.H."/>
            <person name="Hubbard S.S."/>
            <person name="Banfield J.F."/>
        </authorList>
    </citation>
    <scope>NUCLEOTIDE SEQUENCE [LARGE SCALE GENOMIC DNA]</scope>
</reference>
<dbReference type="GO" id="GO:0043023">
    <property type="term" value="F:ribosomal large subunit binding"/>
    <property type="evidence" value="ECO:0007669"/>
    <property type="project" value="TreeGrafter"/>
</dbReference>
<dbReference type="PANTHER" id="PTHR20982">
    <property type="entry name" value="RIBOSOME RECYCLING FACTOR"/>
    <property type="match status" value="1"/>
</dbReference>
<dbReference type="PANTHER" id="PTHR20982:SF3">
    <property type="entry name" value="MITOCHONDRIAL RIBOSOME RECYCLING FACTOR PSEUDO 1"/>
    <property type="match status" value="1"/>
</dbReference>
<dbReference type="NCBIfam" id="TIGR00496">
    <property type="entry name" value="frr"/>
    <property type="match status" value="1"/>
</dbReference>
<comment type="caution">
    <text evidence="6">The sequence shown here is derived from an EMBL/GenBank/DDBJ whole genome shotgun (WGS) entry which is preliminary data.</text>
</comment>
<evidence type="ECO:0000256" key="4">
    <source>
        <dbReference type="SAM" id="Coils"/>
    </source>
</evidence>
<dbReference type="GO" id="GO:0006415">
    <property type="term" value="P:translational termination"/>
    <property type="evidence" value="ECO:0007669"/>
    <property type="project" value="UniProtKB-UniRule"/>
</dbReference>
<comment type="similarity">
    <text evidence="1 3">Belongs to the RRF family.</text>
</comment>
<dbReference type="EMBL" id="MHQS01000011">
    <property type="protein sequence ID" value="OHA08725.1"/>
    <property type="molecule type" value="Genomic_DNA"/>
</dbReference>
<dbReference type="GO" id="GO:0005737">
    <property type="term" value="C:cytoplasm"/>
    <property type="evidence" value="ECO:0007669"/>
    <property type="project" value="UniProtKB-SubCell"/>
</dbReference>
<protein>
    <recommendedName>
        <fullName evidence="3">Ribosome-recycling factor</fullName>
        <shortName evidence="3">RRF</shortName>
    </recommendedName>
    <alternativeName>
        <fullName evidence="3">Ribosome-releasing factor</fullName>
    </alternativeName>
</protein>
<sequence>MISSLQRNAMNELQSKLEKIVSDLKGEIASLRTGRASPVLVEDLEVEAYGSRQPLKTLAAISIPEPRQVLIQPWDKSLLPAVEKAVQSSSLGLNPIVDKDVIRLFLPALTEERKRDIVKALKERLESARILVRRARDEAMKEIDAEEKAKTISEDEKFRRKQEVEKTVGECNKQIEDTGTKKEREIMAG</sequence>
<keyword evidence="4" id="KW-0175">Coiled coil</keyword>
<feature type="domain" description="Ribosome recycling factor" evidence="5">
    <location>
        <begin position="24"/>
        <end position="187"/>
    </location>
</feature>
<keyword evidence="2 3" id="KW-0648">Protein biosynthesis</keyword>
<keyword evidence="3" id="KW-0963">Cytoplasm</keyword>
<dbReference type="SUPFAM" id="SSF55194">
    <property type="entry name" value="Ribosome recycling factor, RRF"/>
    <property type="match status" value="1"/>
</dbReference>